<keyword evidence="4" id="KW-0812">Transmembrane</keyword>
<reference evidence="9 10" key="1">
    <citation type="submission" date="2024-02" db="EMBL/GenBank/DDBJ databases">
        <title>de novo genome assembly of Solanum bulbocastanum strain 11H21.</title>
        <authorList>
            <person name="Hosaka A.J."/>
        </authorList>
    </citation>
    <scope>NUCLEOTIDE SEQUENCE [LARGE SCALE GENOMIC DNA]</scope>
    <source>
        <tissue evidence="9">Young leaves</tissue>
    </source>
</reference>
<evidence type="ECO:0000256" key="3">
    <source>
        <dbReference type="ARBA" id="ARBA00006792"/>
    </source>
</evidence>
<gene>
    <name evidence="9" type="ORF">RDI58_026809</name>
</gene>
<comment type="caution">
    <text evidence="9">The sequence shown here is derived from an EMBL/GenBank/DDBJ whole genome shotgun (WGS) entry which is preliminary data.</text>
</comment>
<comment type="subcellular location">
    <subcellularLocation>
        <location evidence="2">Mitochondrion inner membrane</location>
        <topology evidence="2">Single-pass membrane protein</topology>
    </subcellularLocation>
</comment>
<keyword evidence="5" id="KW-0999">Mitochondrion inner membrane</keyword>
<organism evidence="9 10">
    <name type="scientific">Solanum bulbocastanum</name>
    <name type="common">Wild potato</name>
    <dbReference type="NCBI Taxonomy" id="147425"/>
    <lineage>
        <taxon>Eukaryota</taxon>
        <taxon>Viridiplantae</taxon>
        <taxon>Streptophyta</taxon>
        <taxon>Embryophyta</taxon>
        <taxon>Tracheophyta</taxon>
        <taxon>Spermatophyta</taxon>
        <taxon>Magnoliopsida</taxon>
        <taxon>eudicotyledons</taxon>
        <taxon>Gunneridae</taxon>
        <taxon>Pentapetalae</taxon>
        <taxon>asterids</taxon>
        <taxon>lamiids</taxon>
        <taxon>Solanales</taxon>
        <taxon>Solanaceae</taxon>
        <taxon>Solanoideae</taxon>
        <taxon>Solaneae</taxon>
        <taxon>Solanum</taxon>
    </lineage>
</organism>
<dbReference type="Pfam" id="PF04418">
    <property type="entry name" value="DUF543"/>
    <property type="match status" value="1"/>
</dbReference>
<dbReference type="AlphaFoldDB" id="A0AAN8T0W7"/>
<evidence type="ECO:0000256" key="1">
    <source>
        <dbReference type="ARBA" id="ARBA00002689"/>
    </source>
</evidence>
<keyword evidence="6" id="KW-1133">Transmembrane helix</keyword>
<dbReference type="InterPro" id="IPR007512">
    <property type="entry name" value="Mic10"/>
</dbReference>
<sequence>MAEENKQEQSVVPSEYNLDAKWDACLDLGVRRFTYLSLIGGFAGLLLFRSPVTRWASTAFGAGAGLGSAYTECSQKFGGYLGKSTASISETPITKEKACPSPIIVSKGTTFLSPVTCALLFFYMCLA</sequence>
<dbReference type="PANTHER" id="PTHR21304:SF0">
    <property type="entry name" value="MICOS COMPLEX SUBUNIT MIC10"/>
    <property type="match status" value="1"/>
</dbReference>
<evidence type="ECO:0000256" key="2">
    <source>
        <dbReference type="ARBA" id="ARBA00004434"/>
    </source>
</evidence>
<comment type="function">
    <text evidence="1">Component of the MICOS complex, a large protein complex of the mitochondrial inner membrane that plays crucial roles in the maintenance of crista junctions, inner membrane architecture, and formation of contact sites to the outer membrane.</text>
</comment>
<evidence type="ECO:0000313" key="9">
    <source>
        <dbReference type="EMBL" id="KAK6775808.1"/>
    </source>
</evidence>
<proteinExistence type="inferred from homology"/>
<name>A0AAN8T0W7_SOLBU</name>
<keyword evidence="8" id="KW-0472">Membrane</keyword>
<evidence type="ECO:0000256" key="5">
    <source>
        <dbReference type="ARBA" id="ARBA00022792"/>
    </source>
</evidence>
<comment type="similarity">
    <text evidence="3">Belongs to the MICOS complex subunit Mic10 family.</text>
</comment>
<evidence type="ECO:0000256" key="6">
    <source>
        <dbReference type="ARBA" id="ARBA00022989"/>
    </source>
</evidence>
<evidence type="ECO:0008006" key="11">
    <source>
        <dbReference type="Google" id="ProtNLM"/>
    </source>
</evidence>
<keyword evidence="7" id="KW-0496">Mitochondrion</keyword>
<protein>
    <recommendedName>
        <fullName evidence="11">MICOS complex subunit Mic10</fullName>
    </recommendedName>
</protein>
<dbReference type="PANTHER" id="PTHR21304">
    <property type="entry name" value="MICOS COMPLEX SUBUNIT MIC10"/>
    <property type="match status" value="1"/>
</dbReference>
<accession>A0AAN8T0W7</accession>
<evidence type="ECO:0000256" key="7">
    <source>
        <dbReference type="ARBA" id="ARBA00023128"/>
    </source>
</evidence>
<dbReference type="GO" id="GO:0061617">
    <property type="term" value="C:MICOS complex"/>
    <property type="evidence" value="ECO:0007669"/>
    <property type="project" value="InterPro"/>
</dbReference>
<keyword evidence="10" id="KW-1185">Reference proteome</keyword>
<evidence type="ECO:0000256" key="8">
    <source>
        <dbReference type="ARBA" id="ARBA00023136"/>
    </source>
</evidence>
<evidence type="ECO:0000313" key="10">
    <source>
        <dbReference type="Proteomes" id="UP001371456"/>
    </source>
</evidence>
<dbReference type="EMBL" id="JBANQN010000011">
    <property type="protein sequence ID" value="KAK6775808.1"/>
    <property type="molecule type" value="Genomic_DNA"/>
</dbReference>
<evidence type="ECO:0000256" key="4">
    <source>
        <dbReference type="ARBA" id="ARBA00022692"/>
    </source>
</evidence>
<dbReference type="Proteomes" id="UP001371456">
    <property type="component" value="Unassembled WGS sequence"/>
</dbReference>